<dbReference type="Gene3D" id="3.30.420.40">
    <property type="match status" value="2"/>
</dbReference>
<dbReference type="Gene3D" id="3.30.1490.300">
    <property type="match status" value="1"/>
</dbReference>
<evidence type="ECO:0008006" key="3">
    <source>
        <dbReference type="Google" id="ProtNLM"/>
    </source>
</evidence>
<dbReference type="EMBL" id="BAAACX010000018">
    <property type="protein sequence ID" value="GAA0406868.1"/>
    <property type="molecule type" value="Genomic_DNA"/>
</dbReference>
<dbReference type="RefSeq" id="WP_343864445.1">
    <property type="nucleotide sequence ID" value="NZ_BAAACX010000018.1"/>
</dbReference>
<sequence>MVYDKRSSSIINRWTRPAGVGVTVEEEGVRFVQIDHKLGTVTACDFLPLPSLINEEGWPELTVHLHTLQTWLERYRLSGSKAHLAAPTAQSFIRILRVPKVRPRQQRQVTALEIEGSLRFPFEQPIIDYHWMDERPEDLEKGMLPTFVAAVPRPLIVEMVDVLEAAGLHIESVDLGAIALSRILQRQNQLEQECVMVIYFKEKEAEVYLYNNGIPDFIRTFSLEQVSEDSLNNWRYSEIVSSVTRIINFYEYTLHEGGERISTIILAGSAPDKGTIRQQLNTAFGQVNVLEFDVQEYFTAVSSDCQDSYAIALGLALKGAKQS</sequence>
<dbReference type="SUPFAM" id="SSF53067">
    <property type="entry name" value="Actin-like ATPase domain"/>
    <property type="match status" value="1"/>
</dbReference>
<dbReference type="PANTHER" id="PTHR32432">
    <property type="entry name" value="CELL DIVISION PROTEIN FTSA-RELATED"/>
    <property type="match status" value="1"/>
</dbReference>
<evidence type="ECO:0000313" key="2">
    <source>
        <dbReference type="Proteomes" id="UP001500340"/>
    </source>
</evidence>
<name>A0ABP3IJF0_9BACL</name>
<proteinExistence type="predicted"/>
<dbReference type="InterPro" id="IPR050696">
    <property type="entry name" value="FtsA/MreB"/>
</dbReference>
<gene>
    <name evidence="1" type="ORF">GCM10008933_41400</name>
</gene>
<accession>A0ABP3IJF0</accession>
<dbReference type="Proteomes" id="UP001500340">
    <property type="component" value="Unassembled WGS sequence"/>
</dbReference>
<evidence type="ECO:0000313" key="1">
    <source>
        <dbReference type="EMBL" id="GAA0406868.1"/>
    </source>
</evidence>
<organism evidence="1 2">
    <name type="scientific">Paenibacillus motobuensis</name>
    <dbReference type="NCBI Taxonomy" id="295324"/>
    <lineage>
        <taxon>Bacteria</taxon>
        <taxon>Bacillati</taxon>
        <taxon>Bacillota</taxon>
        <taxon>Bacilli</taxon>
        <taxon>Bacillales</taxon>
        <taxon>Paenibacillaceae</taxon>
        <taxon>Paenibacillus</taxon>
    </lineage>
</organism>
<protein>
    <recommendedName>
        <fullName evidence="3">Pilus assembly protein PilM</fullName>
    </recommendedName>
</protein>
<comment type="caution">
    <text evidence="1">The sequence shown here is derived from an EMBL/GenBank/DDBJ whole genome shotgun (WGS) entry which is preliminary data.</text>
</comment>
<reference evidence="2" key="1">
    <citation type="journal article" date="2019" name="Int. J. Syst. Evol. Microbiol.">
        <title>The Global Catalogue of Microorganisms (GCM) 10K type strain sequencing project: providing services to taxonomists for standard genome sequencing and annotation.</title>
        <authorList>
            <consortium name="The Broad Institute Genomics Platform"/>
            <consortium name="The Broad Institute Genome Sequencing Center for Infectious Disease"/>
            <person name="Wu L."/>
            <person name="Ma J."/>
        </authorList>
    </citation>
    <scope>NUCLEOTIDE SEQUENCE [LARGE SCALE GENOMIC DNA]</scope>
    <source>
        <strain evidence="2">JCM 12774</strain>
    </source>
</reference>
<dbReference type="InterPro" id="IPR043129">
    <property type="entry name" value="ATPase_NBD"/>
</dbReference>
<dbReference type="PANTHER" id="PTHR32432:SF3">
    <property type="entry name" value="ETHANOLAMINE UTILIZATION PROTEIN EUTJ"/>
    <property type="match status" value="1"/>
</dbReference>
<keyword evidence="2" id="KW-1185">Reference proteome</keyword>